<organism evidence="2 3">
    <name type="scientific">Paracoccus jeotgali</name>
    <dbReference type="NCBI Taxonomy" id="2065379"/>
    <lineage>
        <taxon>Bacteria</taxon>
        <taxon>Pseudomonadati</taxon>
        <taxon>Pseudomonadota</taxon>
        <taxon>Alphaproteobacteria</taxon>
        <taxon>Rhodobacterales</taxon>
        <taxon>Paracoccaceae</taxon>
        <taxon>Paracoccus</taxon>
    </lineage>
</organism>
<dbReference type="InterPro" id="IPR029063">
    <property type="entry name" value="SAM-dependent_MTases_sf"/>
</dbReference>
<dbReference type="Pfam" id="PF13649">
    <property type="entry name" value="Methyltransf_25"/>
    <property type="match status" value="1"/>
</dbReference>
<dbReference type="KEGG" id="paru:CYR75_13285"/>
<reference evidence="3" key="1">
    <citation type="submission" date="2017-12" db="EMBL/GenBank/DDBJ databases">
        <title>Genomic analysis of Paracoccus sp. CBA4604.</title>
        <authorList>
            <person name="Roh S.W."/>
            <person name="Kim J.Y."/>
            <person name="Kim J.S."/>
        </authorList>
    </citation>
    <scope>NUCLEOTIDE SEQUENCE [LARGE SCALE GENOMIC DNA]</scope>
    <source>
        <strain evidence="3">CBA4604</strain>
    </source>
</reference>
<dbReference type="SUPFAM" id="SSF53335">
    <property type="entry name" value="S-adenosyl-L-methionine-dependent methyltransferases"/>
    <property type="match status" value="1"/>
</dbReference>
<feature type="domain" description="Methyltransferase" evidence="1">
    <location>
        <begin position="66"/>
        <end position="151"/>
    </location>
</feature>
<proteinExistence type="predicted"/>
<dbReference type="EMBL" id="CP025583">
    <property type="protein sequence ID" value="AUM75133.1"/>
    <property type="molecule type" value="Genomic_DNA"/>
</dbReference>
<protein>
    <recommendedName>
        <fullName evidence="1">Methyltransferase domain-containing protein</fullName>
    </recommendedName>
</protein>
<dbReference type="CDD" id="cd02440">
    <property type="entry name" value="AdoMet_MTases"/>
    <property type="match status" value="1"/>
</dbReference>
<dbReference type="OrthoDB" id="9800454at2"/>
<name>A0A2K9MHN2_9RHOB</name>
<evidence type="ECO:0000313" key="3">
    <source>
        <dbReference type="Proteomes" id="UP000234882"/>
    </source>
</evidence>
<evidence type="ECO:0000313" key="2">
    <source>
        <dbReference type="EMBL" id="AUM75133.1"/>
    </source>
</evidence>
<accession>A0A2K9MHN2</accession>
<dbReference type="Proteomes" id="UP000234882">
    <property type="component" value="Chromosome"/>
</dbReference>
<sequence>MARDLSRRSTEPELMDADDVDYQTFRGCLRDLARVNRLSLGYRPTLSFLDALRQAGRLQVDRSLRILDVGSGYGDLLRAVEGWAARKGVAVELTGLDLSPWSARAAQEARPDSAIRWQTGDVFDHPGRADVIVSSLFTHHLADADVIRFLRWLEDRAAIGWFVNDLHRHPVSHRGFGPLAAALRLHLFVRHDGPVSIARSFVAEDWRALIRAAEIPLDSVQIRRWFPFRLCVSRIRPV</sequence>
<gene>
    <name evidence="2" type="ORF">CYR75_13285</name>
</gene>
<evidence type="ECO:0000259" key="1">
    <source>
        <dbReference type="Pfam" id="PF13649"/>
    </source>
</evidence>
<dbReference type="AlphaFoldDB" id="A0A2K9MHN2"/>
<keyword evidence="3" id="KW-1185">Reference proteome</keyword>
<dbReference type="InterPro" id="IPR041698">
    <property type="entry name" value="Methyltransf_25"/>
</dbReference>
<dbReference type="Gene3D" id="3.40.50.150">
    <property type="entry name" value="Vaccinia Virus protein VP39"/>
    <property type="match status" value="1"/>
</dbReference>